<name>A0A0M2PX80_PROHO</name>
<dbReference type="eggNOG" id="ENOG5033NQP">
    <property type="taxonomic scope" value="Bacteria"/>
</dbReference>
<gene>
    <name evidence="3" type="ORF">PROH_01030</name>
</gene>
<sequence length="177" mass="19655">MSTPLPADHPPNPESLDSASRLPLETPSPKSSNQEPTVSPTAGELQAEVDRLVQEMDVLRGWFQTLVSGLMIAILIAVSIASWFAYRLLLQEQATQAESTQAAEVREELLKRVTELEDEATRLDEKTGEFSAEFRGTVQTHTVELDQLRDRLSKMETRQSSLELQGNPETTPPKPSN</sequence>
<dbReference type="STRING" id="317619.GCA_000332315_03372"/>
<comment type="caution">
    <text evidence="3">The sequence shown here is derived from an EMBL/GenBank/DDBJ whole genome shotgun (WGS) entry which is preliminary data.</text>
</comment>
<evidence type="ECO:0000313" key="4">
    <source>
        <dbReference type="Proteomes" id="UP000034681"/>
    </source>
</evidence>
<evidence type="ECO:0000256" key="2">
    <source>
        <dbReference type="SAM" id="Phobius"/>
    </source>
</evidence>
<organism evidence="3 4">
    <name type="scientific">Prochlorothrix hollandica PCC 9006 = CALU 1027</name>
    <dbReference type="NCBI Taxonomy" id="317619"/>
    <lineage>
        <taxon>Bacteria</taxon>
        <taxon>Bacillati</taxon>
        <taxon>Cyanobacteriota</taxon>
        <taxon>Cyanophyceae</taxon>
        <taxon>Prochlorotrichales</taxon>
        <taxon>Prochlorotrichaceae</taxon>
        <taxon>Prochlorothrix</taxon>
    </lineage>
</organism>
<feature type="region of interest" description="Disordered" evidence="1">
    <location>
        <begin position="1"/>
        <end position="42"/>
    </location>
</feature>
<dbReference type="EMBL" id="AJTX02000002">
    <property type="protein sequence ID" value="KKJ01036.1"/>
    <property type="molecule type" value="Genomic_DNA"/>
</dbReference>
<keyword evidence="2" id="KW-1133">Transmembrane helix</keyword>
<accession>A0A0M2PX80</accession>
<feature type="transmembrane region" description="Helical" evidence="2">
    <location>
        <begin position="62"/>
        <end position="86"/>
    </location>
</feature>
<keyword evidence="2" id="KW-0472">Membrane</keyword>
<protein>
    <submittedName>
        <fullName evidence="3">Uncharacterized protein</fullName>
    </submittedName>
</protein>
<keyword evidence="2" id="KW-0812">Transmembrane</keyword>
<feature type="compositionally biased region" description="Polar residues" evidence="1">
    <location>
        <begin position="158"/>
        <end position="169"/>
    </location>
</feature>
<proteinExistence type="predicted"/>
<feature type="compositionally biased region" description="Polar residues" evidence="1">
    <location>
        <begin position="28"/>
        <end position="40"/>
    </location>
</feature>
<keyword evidence="4" id="KW-1185">Reference proteome</keyword>
<dbReference type="AlphaFoldDB" id="A0A0M2PX80"/>
<feature type="region of interest" description="Disordered" evidence="1">
    <location>
        <begin position="154"/>
        <end position="177"/>
    </location>
</feature>
<evidence type="ECO:0000256" key="1">
    <source>
        <dbReference type="SAM" id="MobiDB-lite"/>
    </source>
</evidence>
<dbReference type="Proteomes" id="UP000034681">
    <property type="component" value="Unassembled WGS sequence"/>
</dbReference>
<evidence type="ECO:0000313" key="3">
    <source>
        <dbReference type="EMBL" id="KKJ01036.1"/>
    </source>
</evidence>
<reference evidence="3" key="1">
    <citation type="submission" date="2012-04" db="EMBL/GenBank/DDBJ databases">
        <authorList>
            <person name="Borisov I.G."/>
            <person name="Ivanikova N.V."/>
            <person name="Pinevich A.V."/>
        </authorList>
    </citation>
    <scope>NUCLEOTIDE SEQUENCE</scope>
    <source>
        <strain evidence="3">CALU 1027</strain>
    </source>
</reference>